<dbReference type="InterPro" id="IPR023214">
    <property type="entry name" value="HAD_sf"/>
</dbReference>
<organism evidence="2">
    <name type="scientific">Odontella aurita</name>
    <dbReference type="NCBI Taxonomy" id="265563"/>
    <lineage>
        <taxon>Eukaryota</taxon>
        <taxon>Sar</taxon>
        <taxon>Stramenopiles</taxon>
        <taxon>Ochrophyta</taxon>
        <taxon>Bacillariophyta</taxon>
        <taxon>Mediophyceae</taxon>
        <taxon>Biddulphiophycidae</taxon>
        <taxon>Eupodiscales</taxon>
        <taxon>Odontellaceae</taxon>
        <taxon>Odontella</taxon>
    </lineage>
</organism>
<protein>
    <recommendedName>
        <fullName evidence="1">FCP1 homology domain-containing protein</fullName>
    </recommendedName>
</protein>
<accession>A0A7S4JHH9</accession>
<dbReference type="SUPFAM" id="SSF56784">
    <property type="entry name" value="HAD-like"/>
    <property type="match status" value="1"/>
</dbReference>
<sequence>MASSTATAIVNATRRTLLAITGGLGGYGVYKAQADPPHIYWDLDNTILCSITPRPPDDHPILSNISPSRYFDQIDDDFPFEEGTPNTRTYWRPGARASLKLCGFLGARQHVYTAAQGTYTANILLELDPDGTIFDSVTHRDVIPQPNGKDLAVVTESLDRSLLFDDRASNFRPQGGENGVLVPKYEDVAGSSDAGEVLEMAKLVGVVAMALLAKDARDVAQLFSSGNDVCSSRR</sequence>
<dbReference type="EMBL" id="HBKQ01040676">
    <property type="protein sequence ID" value="CAE2263815.1"/>
    <property type="molecule type" value="Transcribed_RNA"/>
</dbReference>
<name>A0A7S4JHH9_9STRA</name>
<dbReference type="Pfam" id="PF03031">
    <property type="entry name" value="NIF"/>
    <property type="match status" value="1"/>
</dbReference>
<dbReference type="AlphaFoldDB" id="A0A7S4JHH9"/>
<dbReference type="InterPro" id="IPR036412">
    <property type="entry name" value="HAD-like_sf"/>
</dbReference>
<proteinExistence type="predicted"/>
<gene>
    <name evidence="2" type="ORF">OAUR00152_LOCUS28019</name>
</gene>
<evidence type="ECO:0000259" key="1">
    <source>
        <dbReference type="PROSITE" id="PS50969"/>
    </source>
</evidence>
<dbReference type="SMART" id="SM00577">
    <property type="entry name" value="CPDc"/>
    <property type="match status" value="1"/>
</dbReference>
<dbReference type="PROSITE" id="PS50969">
    <property type="entry name" value="FCP1"/>
    <property type="match status" value="1"/>
</dbReference>
<dbReference type="Gene3D" id="3.40.50.1000">
    <property type="entry name" value="HAD superfamily/HAD-like"/>
    <property type="match status" value="1"/>
</dbReference>
<reference evidence="2" key="1">
    <citation type="submission" date="2021-01" db="EMBL/GenBank/DDBJ databases">
        <authorList>
            <person name="Corre E."/>
            <person name="Pelletier E."/>
            <person name="Niang G."/>
            <person name="Scheremetjew M."/>
            <person name="Finn R."/>
            <person name="Kale V."/>
            <person name="Holt S."/>
            <person name="Cochrane G."/>
            <person name="Meng A."/>
            <person name="Brown T."/>
            <person name="Cohen L."/>
        </authorList>
    </citation>
    <scope>NUCLEOTIDE SEQUENCE</scope>
    <source>
        <strain evidence="2">Isolate 1302-5</strain>
    </source>
</reference>
<evidence type="ECO:0000313" key="2">
    <source>
        <dbReference type="EMBL" id="CAE2263815.1"/>
    </source>
</evidence>
<dbReference type="InterPro" id="IPR004274">
    <property type="entry name" value="FCP1_dom"/>
</dbReference>
<feature type="domain" description="FCP1 homology" evidence="1">
    <location>
        <begin position="32"/>
        <end position="207"/>
    </location>
</feature>